<dbReference type="Proteomes" id="UP000001261">
    <property type="component" value="Unassembled WGS sequence"/>
</dbReference>
<dbReference type="EMBL" id="GG704913">
    <property type="protein sequence ID" value="KJF60845.1"/>
    <property type="molecule type" value="Genomic_DNA"/>
</dbReference>
<proteinExistence type="predicted"/>
<name>A0A0D8JU19_COCIM</name>
<evidence type="ECO:0000313" key="3">
    <source>
        <dbReference type="Proteomes" id="UP000001261"/>
    </source>
</evidence>
<evidence type="ECO:0000313" key="2">
    <source>
        <dbReference type="EMBL" id="KJF60845.1"/>
    </source>
</evidence>
<dbReference type="GeneID" id="24163990"/>
<gene>
    <name evidence="2" type="ORF">CIMG_12080</name>
</gene>
<organism evidence="2 3">
    <name type="scientific">Coccidioides immitis (strain RS)</name>
    <name type="common">Valley fever fungus</name>
    <dbReference type="NCBI Taxonomy" id="246410"/>
    <lineage>
        <taxon>Eukaryota</taxon>
        <taxon>Fungi</taxon>
        <taxon>Dikarya</taxon>
        <taxon>Ascomycota</taxon>
        <taxon>Pezizomycotina</taxon>
        <taxon>Eurotiomycetes</taxon>
        <taxon>Eurotiomycetidae</taxon>
        <taxon>Onygenales</taxon>
        <taxon>Onygenaceae</taxon>
        <taxon>Coccidioides</taxon>
    </lineage>
</organism>
<protein>
    <submittedName>
        <fullName evidence="2">Uncharacterized protein</fullName>
    </submittedName>
</protein>
<dbReference type="VEuPathDB" id="FungiDB:CIMG_12080"/>
<feature type="region of interest" description="Disordered" evidence="1">
    <location>
        <begin position="1"/>
        <end position="50"/>
    </location>
</feature>
<reference evidence="3" key="2">
    <citation type="journal article" date="2010" name="Genome Res.">
        <title>Population genomic sequencing of Coccidioides fungi reveals recent hybridization and transposon control.</title>
        <authorList>
            <person name="Neafsey D.E."/>
            <person name="Barker B.M."/>
            <person name="Sharpton T.J."/>
            <person name="Stajich J.E."/>
            <person name="Park D.J."/>
            <person name="Whiston E."/>
            <person name="Hung C.-Y."/>
            <person name="McMahan C."/>
            <person name="White J."/>
            <person name="Sykes S."/>
            <person name="Heiman D."/>
            <person name="Young S."/>
            <person name="Zeng Q."/>
            <person name="Abouelleil A."/>
            <person name="Aftuck L."/>
            <person name="Bessette D."/>
            <person name="Brown A."/>
            <person name="FitzGerald M."/>
            <person name="Lui A."/>
            <person name="Macdonald J.P."/>
            <person name="Priest M."/>
            <person name="Orbach M.J."/>
            <person name="Galgiani J.N."/>
            <person name="Kirkland T.N."/>
            <person name="Cole G.T."/>
            <person name="Birren B.W."/>
            <person name="Henn M.R."/>
            <person name="Taylor J.W."/>
            <person name="Rounsley S.D."/>
        </authorList>
    </citation>
    <scope>GENOME REANNOTATION</scope>
    <source>
        <strain evidence="3">RS</strain>
    </source>
</reference>
<accession>A0A0D8JU19</accession>
<feature type="compositionally biased region" description="Basic residues" evidence="1">
    <location>
        <begin position="37"/>
        <end position="49"/>
    </location>
</feature>
<keyword evidence="3" id="KW-1185">Reference proteome</keyword>
<dbReference type="AlphaFoldDB" id="A0A0D8JU19"/>
<dbReference type="KEGG" id="cim:CIMG_12080"/>
<sequence length="209" mass="23718">MDDEMEEYRENDKKKTREADRREKKKGKREMRERERVRKGKKEAWKKKSAYVDGGSEAPIGGRRGGNGMLGRAKARLKWEYTRQAVPRNKRTTGGAYGVIPTIPGWRLRNKTAGVTNSPKATKTRKERQRREFLAVRRQPFCHLFFASSTNNAAFALPAASALGRLLGCLLLLVAAAAARGLRWEIPSRRPASSTNTYVHTFHTVHTHT</sequence>
<dbReference type="RefSeq" id="XP_012213979.1">
    <property type="nucleotide sequence ID" value="XM_012358556.1"/>
</dbReference>
<evidence type="ECO:0000256" key="1">
    <source>
        <dbReference type="SAM" id="MobiDB-lite"/>
    </source>
</evidence>
<reference evidence="3" key="1">
    <citation type="journal article" date="2009" name="Genome Res.">
        <title>Comparative genomic analyses of the human fungal pathogens Coccidioides and their relatives.</title>
        <authorList>
            <person name="Sharpton T.J."/>
            <person name="Stajich J.E."/>
            <person name="Rounsley S.D."/>
            <person name="Gardner M.J."/>
            <person name="Wortman J.R."/>
            <person name="Jordar V.S."/>
            <person name="Maiti R."/>
            <person name="Kodira C.D."/>
            <person name="Neafsey D.E."/>
            <person name="Zeng Q."/>
            <person name="Hung C.-Y."/>
            <person name="McMahan C."/>
            <person name="Muszewska A."/>
            <person name="Grynberg M."/>
            <person name="Mandel M.A."/>
            <person name="Kellner E.M."/>
            <person name="Barker B.M."/>
            <person name="Galgiani J.N."/>
            <person name="Orbach M.J."/>
            <person name="Kirkland T.N."/>
            <person name="Cole G.T."/>
            <person name="Henn M.R."/>
            <person name="Birren B.W."/>
            <person name="Taylor J.W."/>
        </authorList>
    </citation>
    <scope>NUCLEOTIDE SEQUENCE [LARGE SCALE GENOMIC DNA]</scope>
    <source>
        <strain evidence="3">RS</strain>
    </source>
</reference>
<dbReference type="InParanoid" id="A0A0D8JU19"/>
<feature type="compositionally biased region" description="Basic and acidic residues" evidence="1">
    <location>
        <begin position="8"/>
        <end position="22"/>
    </location>
</feature>